<evidence type="ECO:0000256" key="4">
    <source>
        <dbReference type="ARBA" id="ARBA00022692"/>
    </source>
</evidence>
<evidence type="ECO:0000256" key="2">
    <source>
        <dbReference type="ARBA" id="ARBA00022448"/>
    </source>
</evidence>
<proteinExistence type="predicted"/>
<evidence type="ECO:0000256" key="5">
    <source>
        <dbReference type="ARBA" id="ARBA00022989"/>
    </source>
</evidence>
<name>A0ABN1VU63_9ACTN</name>
<dbReference type="SUPFAM" id="SSF103473">
    <property type="entry name" value="MFS general substrate transporter"/>
    <property type="match status" value="1"/>
</dbReference>
<keyword evidence="10" id="KW-1185">Reference proteome</keyword>
<dbReference type="Pfam" id="PF07690">
    <property type="entry name" value="MFS_1"/>
    <property type="match status" value="1"/>
</dbReference>
<dbReference type="InterPro" id="IPR036259">
    <property type="entry name" value="MFS_trans_sf"/>
</dbReference>
<dbReference type="Proteomes" id="UP001500037">
    <property type="component" value="Unassembled WGS sequence"/>
</dbReference>
<gene>
    <name evidence="9" type="ORF">GCM10009665_07610</name>
</gene>
<evidence type="ECO:0000256" key="6">
    <source>
        <dbReference type="ARBA" id="ARBA00023136"/>
    </source>
</evidence>
<keyword evidence="3" id="KW-1003">Cell membrane</keyword>
<keyword evidence="4 7" id="KW-0812">Transmembrane</keyword>
<feature type="transmembrane region" description="Helical" evidence="7">
    <location>
        <begin position="169"/>
        <end position="193"/>
    </location>
</feature>
<organism evidence="9 10">
    <name type="scientific">Kitasatospora nipponensis</name>
    <dbReference type="NCBI Taxonomy" id="258049"/>
    <lineage>
        <taxon>Bacteria</taxon>
        <taxon>Bacillati</taxon>
        <taxon>Actinomycetota</taxon>
        <taxon>Actinomycetes</taxon>
        <taxon>Kitasatosporales</taxon>
        <taxon>Streptomycetaceae</taxon>
        <taxon>Kitasatospora</taxon>
    </lineage>
</organism>
<protein>
    <submittedName>
        <fullName evidence="9">MFS transporter</fullName>
    </submittedName>
</protein>
<evidence type="ECO:0000313" key="9">
    <source>
        <dbReference type="EMBL" id="GAA1220052.1"/>
    </source>
</evidence>
<dbReference type="PANTHER" id="PTHR43266">
    <property type="entry name" value="MACROLIDE-EFFLUX PROTEIN"/>
    <property type="match status" value="1"/>
</dbReference>
<accession>A0ABN1VU63</accession>
<sequence length="440" mass="45625">MALINRNFTLLWSGQAVSQTGDFVFDTTLTLWVGTQLLAGSANAPAAVSGLLITVAVATLLVAPLAGVYVDRWDYRRTMLGTDLIRAALIGAVAAMAFLPGGTVPTGVQMVVVYAAVFANSAVSQFFTPARFAIINDVVGAEERGRAAAIGQSTQAIASILGPPLAAPLLYAAGVQWALAVNALSYLVSFVLVRAVDIPPHERPETAAAPDFRAEFVDGLRTSWRNPVVRVLLLVIALISVGIGALNTVNVFFVTDNLHVDVRWFGTLDMALGIGLLVGAACAARLLGRFGNERTFSFGLLVMGVLLLGYSRMTSFWPALVLIALIGPGLSALNAAVAPLLLGAVPQQYLGRVFSVINPVQQVASVIGMGLAGWLASSVLRGFHGQVGGLPLGRIDTILGGAALLVVVGAGYSLLALRAPVAPVAAADQAAPADQAAQLD</sequence>
<dbReference type="Gene3D" id="1.20.1250.20">
    <property type="entry name" value="MFS general substrate transporter like domains"/>
    <property type="match status" value="1"/>
</dbReference>
<evidence type="ECO:0000256" key="3">
    <source>
        <dbReference type="ARBA" id="ARBA00022475"/>
    </source>
</evidence>
<evidence type="ECO:0000259" key="8">
    <source>
        <dbReference type="PROSITE" id="PS50850"/>
    </source>
</evidence>
<feature type="transmembrane region" description="Helical" evidence="7">
    <location>
        <begin position="265"/>
        <end position="288"/>
    </location>
</feature>
<feature type="transmembrane region" description="Helical" evidence="7">
    <location>
        <begin position="363"/>
        <end position="383"/>
    </location>
</feature>
<feature type="transmembrane region" description="Helical" evidence="7">
    <location>
        <begin position="319"/>
        <end position="342"/>
    </location>
</feature>
<keyword evidence="2" id="KW-0813">Transport</keyword>
<dbReference type="PROSITE" id="PS50850">
    <property type="entry name" value="MFS"/>
    <property type="match status" value="1"/>
</dbReference>
<dbReference type="EMBL" id="BAAALF010000007">
    <property type="protein sequence ID" value="GAA1220052.1"/>
    <property type="molecule type" value="Genomic_DNA"/>
</dbReference>
<dbReference type="CDD" id="cd06173">
    <property type="entry name" value="MFS_MefA_like"/>
    <property type="match status" value="1"/>
</dbReference>
<feature type="transmembrane region" description="Helical" evidence="7">
    <location>
        <begin position="395"/>
        <end position="415"/>
    </location>
</feature>
<feature type="transmembrane region" description="Helical" evidence="7">
    <location>
        <begin position="231"/>
        <end position="253"/>
    </location>
</feature>
<keyword evidence="5 7" id="KW-1133">Transmembrane helix</keyword>
<comment type="subcellular location">
    <subcellularLocation>
        <location evidence="1">Cell membrane</location>
        <topology evidence="1">Multi-pass membrane protein</topology>
    </subcellularLocation>
</comment>
<evidence type="ECO:0000256" key="1">
    <source>
        <dbReference type="ARBA" id="ARBA00004651"/>
    </source>
</evidence>
<dbReference type="InterPro" id="IPR011701">
    <property type="entry name" value="MFS"/>
</dbReference>
<dbReference type="PANTHER" id="PTHR43266:SF2">
    <property type="entry name" value="MAJOR FACILITATOR SUPERFAMILY (MFS) PROFILE DOMAIN-CONTAINING PROTEIN"/>
    <property type="match status" value="1"/>
</dbReference>
<reference evidence="9 10" key="1">
    <citation type="journal article" date="2019" name="Int. J. Syst. Evol. Microbiol.">
        <title>The Global Catalogue of Microorganisms (GCM) 10K type strain sequencing project: providing services to taxonomists for standard genome sequencing and annotation.</title>
        <authorList>
            <consortium name="The Broad Institute Genomics Platform"/>
            <consortium name="The Broad Institute Genome Sequencing Center for Infectious Disease"/>
            <person name="Wu L."/>
            <person name="Ma J."/>
        </authorList>
    </citation>
    <scope>NUCLEOTIDE SEQUENCE [LARGE SCALE GENOMIC DNA]</scope>
    <source>
        <strain evidence="9 10">JCM 13004</strain>
    </source>
</reference>
<feature type="transmembrane region" description="Helical" evidence="7">
    <location>
        <begin position="46"/>
        <end position="71"/>
    </location>
</feature>
<feature type="transmembrane region" description="Helical" evidence="7">
    <location>
        <begin position="83"/>
        <end position="101"/>
    </location>
</feature>
<dbReference type="InterPro" id="IPR020846">
    <property type="entry name" value="MFS_dom"/>
</dbReference>
<evidence type="ECO:0000256" key="7">
    <source>
        <dbReference type="SAM" id="Phobius"/>
    </source>
</evidence>
<feature type="transmembrane region" description="Helical" evidence="7">
    <location>
        <begin position="295"/>
        <end position="313"/>
    </location>
</feature>
<evidence type="ECO:0000313" key="10">
    <source>
        <dbReference type="Proteomes" id="UP001500037"/>
    </source>
</evidence>
<dbReference type="RefSeq" id="WP_344439093.1">
    <property type="nucleotide sequence ID" value="NZ_BAAALF010000007.1"/>
</dbReference>
<keyword evidence="6 7" id="KW-0472">Membrane</keyword>
<feature type="domain" description="Major facilitator superfamily (MFS) profile" evidence="8">
    <location>
        <begin position="1"/>
        <end position="421"/>
    </location>
</feature>
<comment type="caution">
    <text evidence="9">The sequence shown here is derived from an EMBL/GenBank/DDBJ whole genome shotgun (WGS) entry which is preliminary data.</text>
</comment>